<dbReference type="AlphaFoldDB" id="A0A1W0WRH9"/>
<evidence type="ECO:0000256" key="3">
    <source>
        <dbReference type="ARBA" id="ARBA00019695"/>
    </source>
</evidence>
<evidence type="ECO:0000256" key="2">
    <source>
        <dbReference type="ARBA" id="ARBA00005942"/>
    </source>
</evidence>
<evidence type="ECO:0000256" key="9">
    <source>
        <dbReference type="SAM" id="MobiDB-lite"/>
    </source>
</evidence>
<comment type="caution">
    <text evidence="10">The sequence shown here is derived from an EMBL/GenBank/DDBJ whole genome shotgun (WGS) entry which is preliminary data.</text>
</comment>
<comment type="similarity">
    <text evidence="2">Belongs to the Mediator complex subunit 22 family.</text>
</comment>
<dbReference type="PANTHER" id="PTHR12434:SF6">
    <property type="entry name" value="MEDIATOR OF RNA POLYMERASE II TRANSCRIPTION SUBUNIT 22"/>
    <property type="match status" value="1"/>
</dbReference>
<dbReference type="GO" id="GO:0003712">
    <property type="term" value="F:transcription coregulator activity"/>
    <property type="evidence" value="ECO:0007669"/>
    <property type="project" value="InterPro"/>
</dbReference>
<evidence type="ECO:0000256" key="4">
    <source>
        <dbReference type="ARBA" id="ARBA00023015"/>
    </source>
</evidence>
<protein>
    <recommendedName>
        <fullName evidence="3">Mediator of RNA polymerase II transcription subunit 22</fullName>
    </recommendedName>
    <alternativeName>
        <fullName evidence="8">Mediator complex subunit 22</fullName>
    </alternativeName>
</protein>
<name>A0A1W0WRH9_HYPEX</name>
<dbReference type="GO" id="GO:0016592">
    <property type="term" value="C:mediator complex"/>
    <property type="evidence" value="ECO:0007669"/>
    <property type="project" value="InterPro"/>
</dbReference>
<dbReference type="EMBL" id="MTYJ01000056">
    <property type="protein sequence ID" value="OQV17782.1"/>
    <property type="molecule type" value="Genomic_DNA"/>
</dbReference>
<evidence type="ECO:0000256" key="6">
    <source>
        <dbReference type="ARBA" id="ARBA00023242"/>
    </source>
</evidence>
<dbReference type="GO" id="GO:0006357">
    <property type="term" value="P:regulation of transcription by RNA polymerase II"/>
    <property type="evidence" value="ECO:0007669"/>
    <property type="project" value="InterPro"/>
</dbReference>
<evidence type="ECO:0000256" key="7">
    <source>
        <dbReference type="ARBA" id="ARBA00025687"/>
    </source>
</evidence>
<comment type="subcellular location">
    <subcellularLocation>
        <location evidence="1">Nucleus</location>
    </subcellularLocation>
</comment>
<sequence length="177" mass="20354">MRRDTPARPINRPASSMAQRTAGGTVMNRSENTLKDLSKKQKEYVGKMLENFLEILKLMKLEEDRGTPIRVQTAEQEQLEMAVRAANVVRSAENLLALSEDLKKLFFLNDFPYITQTVQKARDTAKAESIETQARMIYIYREMENELLDLEEEYGSVWYLKPQDPILSDLTNGDAPH</sequence>
<evidence type="ECO:0000256" key="1">
    <source>
        <dbReference type="ARBA" id="ARBA00004123"/>
    </source>
</evidence>
<feature type="region of interest" description="Disordered" evidence="9">
    <location>
        <begin position="1"/>
        <end position="34"/>
    </location>
</feature>
<dbReference type="Proteomes" id="UP000192578">
    <property type="component" value="Unassembled WGS sequence"/>
</dbReference>
<keyword evidence="4" id="KW-0805">Transcription regulation</keyword>
<dbReference type="Pfam" id="PF06179">
    <property type="entry name" value="Med22"/>
    <property type="match status" value="1"/>
</dbReference>
<gene>
    <name evidence="10" type="ORF">BV898_08080</name>
</gene>
<dbReference type="InterPro" id="IPR009332">
    <property type="entry name" value="Med22"/>
</dbReference>
<comment type="function">
    <text evidence="7">Component of the Mediator complex, a coactivator involved in the regulated transcription of nearly all RNA polymerase II-dependent genes. Mediator functions as a bridge to convey information from gene-specific regulatory proteins to the basal RNA polymerase II transcription machinery. Mediator is recruited to promoters by direct interactions with regulatory proteins and serves as a scaffold for the assembly of a functional preinitiation complex with RNA polymerase II and the general transcription factors.</text>
</comment>
<keyword evidence="5" id="KW-0804">Transcription</keyword>
<evidence type="ECO:0000313" key="10">
    <source>
        <dbReference type="EMBL" id="OQV17782.1"/>
    </source>
</evidence>
<dbReference type="PANTHER" id="PTHR12434">
    <property type="entry name" value="MEDIATOR OF RNA POLYMERASE II TRANSCRIPTION SUBUNIT 22"/>
    <property type="match status" value="1"/>
</dbReference>
<evidence type="ECO:0000256" key="5">
    <source>
        <dbReference type="ARBA" id="ARBA00023163"/>
    </source>
</evidence>
<proteinExistence type="inferred from homology"/>
<reference evidence="11" key="1">
    <citation type="submission" date="2017-01" db="EMBL/GenBank/DDBJ databases">
        <title>Comparative genomics of anhydrobiosis in the tardigrade Hypsibius dujardini.</title>
        <authorList>
            <person name="Yoshida Y."/>
            <person name="Koutsovoulos G."/>
            <person name="Laetsch D."/>
            <person name="Stevens L."/>
            <person name="Kumar S."/>
            <person name="Horikawa D."/>
            <person name="Ishino K."/>
            <person name="Komine S."/>
            <person name="Tomita M."/>
            <person name="Blaxter M."/>
            <person name="Arakawa K."/>
        </authorList>
    </citation>
    <scope>NUCLEOTIDE SEQUENCE [LARGE SCALE GENOMIC DNA]</scope>
    <source>
        <strain evidence="11">Z151</strain>
    </source>
</reference>
<dbReference type="OrthoDB" id="203279at2759"/>
<keyword evidence="11" id="KW-1185">Reference proteome</keyword>
<evidence type="ECO:0000313" key="11">
    <source>
        <dbReference type="Proteomes" id="UP000192578"/>
    </source>
</evidence>
<evidence type="ECO:0000256" key="8">
    <source>
        <dbReference type="ARBA" id="ARBA00031962"/>
    </source>
</evidence>
<accession>A0A1W0WRH9</accession>
<organism evidence="10 11">
    <name type="scientific">Hypsibius exemplaris</name>
    <name type="common">Freshwater tardigrade</name>
    <dbReference type="NCBI Taxonomy" id="2072580"/>
    <lineage>
        <taxon>Eukaryota</taxon>
        <taxon>Metazoa</taxon>
        <taxon>Ecdysozoa</taxon>
        <taxon>Tardigrada</taxon>
        <taxon>Eutardigrada</taxon>
        <taxon>Parachela</taxon>
        <taxon>Hypsibioidea</taxon>
        <taxon>Hypsibiidae</taxon>
        <taxon>Hypsibius</taxon>
    </lineage>
</organism>
<keyword evidence="6" id="KW-0539">Nucleus</keyword>